<dbReference type="NCBIfam" id="NF004424">
    <property type="entry name" value="PRK05766.1"/>
    <property type="match status" value="1"/>
</dbReference>
<dbReference type="InterPro" id="IPR018271">
    <property type="entry name" value="Ribosomal_uS14_CS"/>
</dbReference>
<sequence length="50" mass="5813">MAHDHGKEIGRSNGCRRCGRKRGLIRRHGLRLCRQCFRDVAPDIGFKKYS</sequence>
<evidence type="ECO:0000256" key="5">
    <source>
        <dbReference type="ARBA" id="ARBA00022980"/>
    </source>
</evidence>
<evidence type="ECO:0000256" key="2">
    <source>
        <dbReference type="ARBA" id="ARBA00022730"/>
    </source>
</evidence>
<name>A0A075FIQ1_9EURY</name>
<accession>A0A075FIQ1</accession>
<reference evidence="8" key="1">
    <citation type="journal article" date="2014" name="Genome Biol. Evol.">
        <title>Pangenome evidence for extensive interdomain horizontal transfer affecting lineage core and shell genes in uncultured planktonic thaumarchaeota and euryarchaeota.</title>
        <authorList>
            <person name="Deschamps P."/>
            <person name="Zivanovic Y."/>
            <person name="Moreira D."/>
            <person name="Rodriguez-Valera F."/>
            <person name="Lopez-Garcia P."/>
        </authorList>
    </citation>
    <scope>NUCLEOTIDE SEQUENCE</scope>
</reference>
<dbReference type="GO" id="GO:0019843">
    <property type="term" value="F:rRNA binding"/>
    <property type="evidence" value="ECO:0007669"/>
    <property type="project" value="UniProtKB-UniRule"/>
</dbReference>
<evidence type="ECO:0000313" key="8">
    <source>
        <dbReference type="EMBL" id="AIE91184.1"/>
    </source>
</evidence>
<evidence type="ECO:0000256" key="7">
    <source>
        <dbReference type="HAMAP-Rule" id="MF_01364"/>
    </source>
</evidence>
<dbReference type="InterPro" id="IPR039744">
    <property type="entry name" value="RIbosomal_uS14_euk_arc"/>
</dbReference>
<dbReference type="PANTHER" id="PTHR12010">
    <property type="entry name" value="40S RIBOSOMAL PROTEIN S29"/>
    <property type="match status" value="1"/>
</dbReference>
<dbReference type="PROSITE" id="PS00527">
    <property type="entry name" value="RIBOSOMAL_S14"/>
    <property type="match status" value="1"/>
</dbReference>
<comment type="cofactor">
    <cofactor evidence="7">
        <name>Zn(2+)</name>
        <dbReference type="ChEBI" id="CHEBI:29105"/>
    </cofactor>
    <text evidence="7">Binds 1 zinc ion per subunit.</text>
</comment>
<comment type="similarity">
    <text evidence="7">Belongs to the universal ribosomal protein uS14 family. Zinc-binding uS14 subfamily.</text>
</comment>
<gene>
    <name evidence="7" type="primary">rps14</name>
</gene>
<evidence type="ECO:0000256" key="6">
    <source>
        <dbReference type="ARBA" id="ARBA00023274"/>
    </source>
</evidence>
<dbReference type="GO" id="GO:0003735">
    <property type="term" value="F:structural constituent of ribosome"/>
    <property type="evidence" value="ECO:0007669"/>
    <property type="project" value="InterPro"/>
</dbReference>
<feature type="binding site" evidence="7">
    <location>
        <position position="36"/>
    </location>
    <ligand>
        <name>Zn(2+)</name>
        <dbReference type="ChEBI" id="CHEBI:29105"/>
    </ligand>
</feature>
<organism evidence="8">
    <name type="scientific">uncultured marine group II/III euryarchaeote AD1000_108_D01</name>
    <dbReference type="NCBI Taxonomy" id="1457716"/>
    <lineage>
        <taxon>Archaea</taxon>
        <taxon>Methanobacteriati</taxon>
        <taxon>Methanobacteriota</taxon>
        <taxon>environmental samples</taxon>
    </lineage>
</organism>
<dbReference type="Pfam" id="PF00253">
    <property type="entry name" value="Ribosomal_S14"/>
    <property type="match status" value="1"/>
</dbReference>
<keyword evidence="3 7" id="KW-0862">Zinc</keyword>
<proteinExistence type="inferred from homology"/>
<protein>
    <recommendedName>
        <fullName evidence="7">Small ribosomal subunit protein uS14</fullName>
    </recommendedName>
</protein>
<feature type="binding site" evidence="7">
    <location>
        <position position="15"/>
    </location>
    <ligand>
        <name>Zn(2+)</name>
        <dbReference type="ChEBI" id="CHEBI:29105"/>
    </ligand>
</feature>
<comment type="subunit">
    <text evidence="7">Part of the 30S ribosomal subunit.</text>
</comment>
<evidence type="ECO:0000256" key="3">
    <source>
        <dbReference type="ARBA" id="ARBA00022833"/>
    </source>
</evidence>
<dbReference type="GO" id="GO:0002181">
    <property type="term" value="P:cytoplasmic translation"/>
    <property type="evidence" value="ECO:0007669"/>
    <property type="project" value="TreeGrafter"/>
</dbReference>
<dbReference type="AlphaFoldDB" id="A0A075FIQ1"/>
<dbReference type="PANTHER" id="PTHR12010:SF2">
    <property type="entry name" value="40S RIBOSOMAL PROTEIN S29"/>
    <property type="match status" value="1"/>
</dbReference>
<feature type="binding site" evidence="7">
    <location>
        <position position="18"/>
    </location>
    <ligand>
        <name>Zn(2+)</name>
        <dbReference type="ChEBI" id="CHEBI:29105"/>
    </ligand>
</feature>
<dbReference type="GO" id="GO:0008270">
    <property type="term" value="F:zinc ion binding"/>
    <property type="evidence" value="ECO:0007669"/>
    <property type="project" value="UniProtKB-UniRule"/>
</dbReference>
<keyword evidence="4 7" id="KW-0694">RNA-binding</keyword>
<dbReference type="InterPro" id="IPR023676">
    <property type="entry name" value="Ribosomal_uS14_arc"/>
</dbReference>
<keyword evidence="6 7" id="KW-0687">Ribonucleoprotein</keyword>
<dbReference type="HAMAP" id="MF_01364_A">
    <property type="entry name" value="Ribosomal_uS14_2_A"/>
    <property type="match status" value="1"/>
</dbReference>
<keyword evidence="5 7" id="KW-0689">Ribosomal protein</keyword>
<dbReference type="EMBL" id="KF900330">
    <property type="protein sequence ID" value="AIE91184.1"/>
    <property type="molecule type" value="Genomic_DNA"/>
</dbReference>
<dbReference type="Gene3D" id="4.10.830.10">
    <property type="entry name" value="30s Ribosomal Protein S14, Chain N"/>
    <property type="match status" value="1"/>
</dbReference>
<comment type="function">
    <text evidence="7">Binds 16S rRNA, required for the assembly of 30S particles.</text>
</comment>
<dbReference type="GO" id="GO:0022627">
    <property type="term" value="C:cytosolic small ribosomal subunit"/>
    <property type="evidence" value="ECO:0007669"/>
    <property type="project" value="TreeGrafter"/>
</dbReference>
<evidence type="ECO:0000256" key="4">
    <source>
        <dbReference type="ARBA" id="ARBA00022884"/>
    </source>
</evidence>
<dbReference type="InterPro" id="IPR001209">
    <property type="entry name" value="Ribosomal_uS14"/>
</dbReference>
<dbReference type="FunFam" id="4.10.830.10:FF:000002">
    <property type="entry name" value="40S ribosomal protein S29"/>
    <property type="match status" value="1"/>
</dbReference>
<keyword evidence="2 7" id="KW-0699">rRNA-binding</keyword>
<evidence type="ECO:0000256" key="1">
    <source>
        <dbReference type="ARBA" id="ARBA00022723"/>
    </source>
</evidence>
<keyword evidence="1 7" id="KW-0479">Metal-binding</keyword>
<dbReference type="InterPro" id="IPR043140">
    <property type="entry name" value="Ribosomal_uS14_sf"/>
</dbReference>
<feature type="binding site" evidence="7">
    <location>
        <position position="33"/>
    </location>
    <ligand>
        <name>Zn(2+)</name>
        <dbReference type="ChEBI" id="CHEBI:29105"/>
    </ligand>
</feature>